<evidence type="ECO:0000259" key="1">
    <source>
        <dbReference type="PROSITE" id="PS50878"/>
    </source>
</evidence>
<dbReference type="PROSITE" id="PS50878">
    <property type="entry name" value="RT_POL"/>
    <property type="match status" value="1"/>
</dbReference>
<evidence type="ECO:0000313" key="2">
    <source>
        <dbReference type="EMBL" id="KPV54617.1"/>
    </source>
</evidence>
<dbReference type="EMBL" id="LJCR01000031">
    <property type="protein sequence ID" value="KPV54617.1"/>
    <property type="molecule type" value="Genomic_DNA"/>
</dbReference>
<dbReference type="PATRIC" id="fig|186479.3.peg.6474"/>
<dbReference type="NCBIfam" id="TIGR04416">
    <property type="entry name" value="group_II_RT_mat"/>
    <property type="match status" value="1"/>
</dbReference>
<dbReference type="SUPFAM" id="SSF56672">
    <property type="entry name" value="DNA/RNA polymerases"/>
    <property type="match status" value="1"/>
</dbReference>
<dbReference type="CDD" id="cd01651">
    <property type="entry name" value="RT_G2_intron"/>
    <property type="match status" value="1"/>
</dbReference>
<sequence>MDTTQILKIQTELAQRTLAQPAERHKRLYRFVCDEGWLRTGLETVLANKGSSTSGLDGVTKGRLDTNPDGRSNLVHQLHAELVAGTYHPQPVKRVYIPKANGKLRPLGIATLRDRTVQAAVKMVLEPIYESVFLPCSWGFRPLRSTHHALSALRRATSDPRMGFKWIIEGDIAACFDEIEHRLLRRVLKQRIQDETFLDLITTMLRCGIWEDGRVTYPSAGTPQGAVCSPVLANVFLHEFDAWYLRTYRVRPEWAHLAPSSLQYRRKTEIGGTLMLTRYADDWVAVWNGSRSRAEEIKAEIKTFLADELHLRLSEEKTLITHIDDGFDFLGYRMQGDKRWSDGQWCFFSRVSERAIRRFRDAVKEITRYTFTDEVAAFTALAGLIRGWGNYYAYAAESRLMDSLDGFIYREIWSYCRRKQRTLGAKAVYRMYTLPPHLREVGYFHLGAMMGEQAVRIPRLSGIPRKALRLGYPPHPYLGDIHTDVLPAPGTGDECWWDQHVWAGQEGDRIGQRRLVTAVRMRTAVCEVCGTQLVDEVHHDPPWHETHRHHPQQALAVCVACHRRLHGAKR</sequence>
<dbReference type="InterPro" id="IPR013597">
    <property type="entry name" value="Mat_intron_G2"/>
</dbReference>
<evidence type="ECO:0000313" key="3">
    <source>
        <dbReference type="Proteomes" id="UP000050509"/>
    </source>
</evidence>
<comment type="caution">
    <text evidence="2">The sequence shown here is derived from an EMBL/GenBank/DDBJ whole genome shotgun (WGS) entry which is preliminary data.</text>
</comment>
<reference evidence="2 3" key="1">
    <citation type="submission" date="2015-09" db="EMBL/GenBank/DDBJ databases">
        <title>Draft genome sequence of Kouleothrix aurantiaca JCM 19913.</title>
        <authorList>
            <person name="Hemp J."/>
        </authorList>
    </citation>
    <scope>NUCLEOTIDE SEQUENCE [LARGE SCALE GENOMIC DNA]</scope>
    <source>
        <strain evidence="2 3">COM-B</strain>
    </source>
</reference>
<name>A0A0P9DAF4_9CHLR</name>
<dbReference type="PANTHER" id="PTHR34047:SF8">
    <property type="entry name" value="PROTEIN YKFC"/>
    <property type="match status" value="1"/>
</dbReference>
<dbReference type="Pfam" id="PF08388">
    <property type="entry name" value="GIIM"/>
    <property type="match status" value="1"/>
</dbReference>
<dbReference type="InterPro" id="IPR051083">
    <property type="entry name" value="GrpII_Intron_Splice-Mob/Def"/>
</dbReference>
<protein>
    <recommendedName>
        <fullName evidence="1">Reverse transcriptase domain-containing protein</fullName>
    </recommendedName>
</protein>
<dbReference type="Proteomes" id="UP000050509">
    <property type="component" value="Unassembled WGS sequence"/>
</dbReference>
<accession>A0A0P9DAF4</accession>
<feature type="domain" description="Reverse transcriptase" evidence="1">
    <location>
        <begin position="78"/>
        <end position="334"/>
    </location>
</feature>
<dbReference type="Pfam" id="PF00078">
    <property type="entry name" value="RVT_1"/>
    <property type="match status" value="1"/>
</dbReference>
<gene>
    <name evidence="2" type="ORF">SE17_02635</name>
</gene>
<dbReference type="InterPro" id="IPR003615">
    <property type="entry name" value="HNH_nuc"/>
</dbReference>
<dbReference type="InterPro" id="IPR000477">
    <property type="entry name" value="RT_dom"/>
</dbReference>
<dbReference type="AlphaFoldDB" id="A0A0P9DAF4"/>
<dbReference type="InterPro" id="IPR030931">
    <property type="entry name" value="Group_II_RT_mat"/>
</dbReference>
<organism evidence="2 3">
    <name type="scientific">Kouleothrix aurantiaca</name>
    <dbReference type="NCBI Taxonomy" id="186479"/>
    <lineage>
        <taxon>Bacteria</taxon>
        <taxon>Bacillati</taxon>
        <taxon>Chloroflexota</taxon>
        <taxon>Chloroflexia</taxon>
        <taxon>Chloroflexales</taxon>
        <taxon>Roseiflexineae</taxon>
        <taxon>Roseiflexaceae</taxon>
        <taxon>Kouleothrix</taxon>
    </lineage>
</organism>
<dbReference type="InterPro" id="IPR043502">
    <property type="entry name" value="DNA/RNA_pol_sf"/>
</dbReference>
<keyword evidence="3" id="KW-1185">Reference proteome</keyword>
<dbReference type="CDD" id="cd00085">
    <property type="entry name" value="HNHc"/>
    <property type="match status" value="1"/>
</dbReference>
<dbReference type="PANTHER" id="PTHR34047">
    <property type="entry name" value="NUCLEAR INTRON MATURASE 1, MITOCHONDRIAL-RELATED"/>
    <property type="match status" value="1"/>
</dbReference>
<proteinExistence type="predicted"/>